<feature type="transmembrane region" description="Helical" evidence="5">
    <location>
        <begin position="214"/>
        <end position="232"/>
    </location>
</feature>
<evidence type="ECO:0000313" key="6">
    <source>
        <dbReference type="EMBL" id="MDE1203860.1"/>
    </source>
</evidence>
<feature type="transmembrane region" description="Helical" evidence="5">
    <location>
        <begin position="56"/>
        <end position="77"/>
    </location>
</feature>
<feature type="transmembrane region" description="Helical" evidence="5">
    <location>
        <begin position="83"/>
        <end position="104"/>
    </location>
</feature>
<keyword evidence="3 5" id="KW-1133">Transmembrane helix</keyword>
<accession>A0A2N5NWA0</accession>
<evidence type="ECO:0000313" key="7">
    <source>
        <dbReference type="Proteomes" id="UP001149331"/>
    </source>
</evidence>
<dbReference type="Proteomes" id="UP001149331">
    <property type="component" value="Unassembled WGS sequence"/>
</dbReference>
<comment type="caution">
    <text evidence="6">The sequence shown here is derived from an EMBL/GenBank/DDBJ whole genome shotgun (WGS) entry which is preliminary data.</text>
</comment>
<dbReference type="GO" id="GO:0005886">
    <property type="term" value="C:plasma membrane"/>
    <property type="evidence" value="ECO:0007669"/>
    <property type="project" value="TreeGrafter"/>
</dbReference>
<keyword evidence="4 5" id="KW-0472">Membrane</keyword>
<dbReference type="RefSeq" id="WP_064786553.1">
    <property type="nucleotide sequence ID" value="NZ_AP031447.1"/>
</dbReference>
<name>A0A2N5NWA0_MEDGN</name>
<protein>
    <submittedName>
        <fullName evidence="6">Energy-coupling factor transporter transmembrane component T</fullName>
    </submittedName>
</protein>
<evidence type="ECO:0000256" key="4">
    <source>
        <dbReference type="ARBA" id="ARBA00023136"/>
    </source>
</evidence>
<evidence type="ECO:0000256" key="3">
    <source>
        <dbReference type="ARBA" id="ARBA00022989"/>
    </source>
</evidence>
<comment type="subcellular location">
    <subcellularLocation>
        <location evidence="1">Membrane</location>
        <topology evidence="1">Multi-pass membrane protein</topology>
    </subcellularLocation>
</comment>
<dbReference type="AlphaFoldDB" id="A0A2N5NWA0"/>
<feature type="transmembrane region" description="Helical" evidence="5">
    <location>
        <begin position="16"/>
        <end position="44"/>
    </location>
</feature>
<dbReference type="InterPro" id="IPR003339">
    <property type="entry name" value="ABC/ECF_trnsptr_transmembrane"/>
</dbReference>
<keyword evidence="2 5" id="KW-0812">Transmembrane</keyword>
<dbReference type="EMBL" id="JAPZEG010000010">
    <property type="protein sequence ID" value="MDE1203860.1"/>
    <property type="molecule type" value="Genomic_DNA"/>
</dbReference>
<dbReference type="CDD" id="cd16914">
    <property type="entry name" value="EcfT"/>
    <property type="match status" value="1"/>
</dbReference>
<gene>
    <name evidence="6" type="ORF">O4N78_09840</name>
</gene>
<reference evidence="6" key="1">
    <citation type="submission" date="2022-12" db="EMBL/GenBank/DDBJ databases">
        <title>Genome of R. gnavus strain RSHDN_120.</title>
        <authorList>
            <person name="Abdugheni R."/>
        </authorList>
    </citation>
    <scope>NUCLEOTIDE SEQUENCE</scope>
    <source>
        <strain evidence="6">RSHDN_120</strain>
    </source>
</reference>
<evidence type="ECO:0000256" key="1">
    <source>
        <dbReference type="ARBA" id="ARBA00004141"/>
    </source>
</evidence>
<organism evidence="6 7">
    <name type="scientific">Mediterraneibacter gnavus</name>
    <name type="common">Ruminococcus gnavus</name>
    <dbReference type="NCBI Taxonomy" id="33038"/>
    <lineage>
        <taxon>Bacteria</taxon>
        <taxon>Bacillati</taxon>
        <taxon>Bacillota</taxon>
        <taxon>Clostridia</taxon>
        <taxon>Lachnospirales</taxon>
        <taxon>Lachnospiraceae</taxon>
        <taxon>Mediterraneibacter</taxon>
    </lineage>
</organism>
<evidence type="ECO:0000256" key="2">
    <source>
        <dbReference type="ARBA" id="ARBA00022692"/>
    </source>
</evidence>
<evidence type="ECO:0000256" key="5">
    <source>
        <dbReference type="SAM" id="Phobius"/>
    </source>
</evidence>
<sequence length="233" mass="26691">MARNNPTGILDPRSKLAVFVTACFSVFSGLSYIQEISLLALCVFTTLLCRKWKRAFYTGVLFLAMLLSDLYMVPHLTGVSRNIMTAICRVLRFILPLFASFYLITRTTKIGEYISALTKMHMPSEVVIPLAVMFRFVPTIQEEWQMVNQALRLRGLAWNWRNVLTRPVHMLEYMMVPFLMQCSVVVNEMSAAVMARGFDRDTRRSSYIEVKLSILDWCIITVSAGILAWNLIV</sequence>
<dbReference type="PANTHER" id="PTHR33514">
    <property type="entry name" value="PROTEIN ABCI12, CHLOROPLASTIC"/>
    <property type="match status" value="1"/>
</dbReference>
<dbReference type="PANTHER" id="PTHR33514:SF13">
    <property type="entry name" value="PROTEIN ABCI12, CHLOROPLASTIC"/>
    <property type="match status" value="1"/>
</dbReference>
<dbReference type="Pfam" id="PF02361">
    <property type="entry name" value="CbiQ"/>
    <property type="match status" value="1"/>
</dbReference>
<proteinExistence type="predicted"/>